<evidence type="ECO:0000313" key="23">
    <source>
        <dbReference type="Proteomes" id="UP000835052"/>
    </source>
</evidence>
<dbReference type="PANTHER" id="PTHR28583:SF1">
    <property type="entry name" value="ACID CERAMIDASE"/>
    <property type="match status" value="1"/>
</dbReference>
<evidence type="ECO:0000256" key="3">
    <source>
        <dbReference type="ARBA" id="ARBA00004760"/>
    </source>
</evidence>
<dbReference type="GO" id="GO:0006631">
    <property type="term" value="P:fatty acid metabolic process"/>
    <property type="evidence" value="ECO:0007669"/>
    <property type="project" value="InterPro"/>
</dbReference>
<dbReference type="Pfam" id="PF15508">
    <property type="entry name" value="NAAA-beta"/>
    <property type="match status" value="1"/>
</dbReference>
<dbReference type="GO" id="GO:0005576">
    <property type="term" value="C:extracellular region"/>
    <property type="evidence" value="ECO:0007669"/>
    <property type="project" value="UniProtKB-SubCell"/>
</dbReference>
<evidence type="ECO:0000256" key="11">
    <source>
        <dbReference type="ARBA" id="ARBA00023098"/>
    </source>
</evidence>
<keyword evidence="8 19" id="KW-0732">Signal</keyword>
<gene>
    <name evidence="22" type="ORF">CAUJ_LOCUS9070</name>
</gene>
<dbReference type="EMBL" id="CAJGYM010000033">
    <property type="protein sequence ID" value="CAD6193151.1"/>
    <property type="molecule type" value="Genomic_DNA"/>
</dbReference>
<keyword evidence="10" id="KW-0746">Sphingolipid metabolism</keyword>
<evidence type="ECO:0000256" key="15">
    <source>
        <dbReference type="ARBA" id="ARBA00023228"/>
    </source>
</evidence>
<dbReference type="InterPro" id="IPR029055">
    <property type="entry name" value="Ntn_hydrolases_N"/>
</dbReference>
<evidence type="ECO:0000256" key="16">
    <source>
        <dbReference type="ARBA" id="ARBA00040588"/>
    </source>
</evidence>
<dbReference type="InterPro" id="IPR029132">
    <property type="entry name" value="CBAH/NAAA_C"/>
</dbReference>
<dbReference type="SUPFAM" id="SSF56235">
    <property type="entry name" value="N-terminal nucleophile aminohydrolases (Ntn hydrolases)"/>
    <property type="match status" value="1"/>
</dbReference>
<sequence>MLRFLLVPAVLIAWANGDSWGPYGEQCLVGKEQVYNPADSFSVKWYNIDLDEDPRTRWNEVGESHGKQILAALDTVKMFIALIDVSIYDFLVEFAAMGVPNLPEPYHQEIIGMAKASGLSVGEVALLNLFYEIKKGCTSIVARDKDGEIYHARNQDFGFLFYWNVTLQTWQQTMALKDLVININYIKDGKVLFKGVTFAGHLGTLTGIRPQGFSISTNARFGSVHENIYDFFVRGLTGRSFLMYADRDVLTKCSTYEEAYEYLTTVPLLAPGYFILGGRQNNQGAVITRGPDGAEHVDTMNQTSWYVLQTNYDWDKKVIYLDDRRGPGHDCMNKLGTKNVNLAGLFQVLSSKPNLNKATVYTSVMHVNAGTLESFIRDCQNPCCCSWRLWRRVDANRSWTIHTLTSTVSVRRPESVKCEQMRSGTGYFLIEEGKVA</sequence>
<dbReference type="GO" id="GO:0017064">
    <property type="term" value="F:fatty acid amide hydrolase activity"/>
    <property type="evidence" value="ECO:0007669"/>
    <property type="project" value="InterPro"/>
</dbReference>
<accession>A0A8S1HFM7</accession>
<evidence type="ECO:0000256" key="13">
    <source>
        <dbReference type="ARBA" id="ARBA00023157"/>
    </source>
</evidence>
<evidence type="ECO:0000256" key="4">
    <source>
        <dbReference type="ARBA" id="ARBA00004991"/>
    </source>
</evidence>
<dbReference type="EC" id="3.5.1.23" evidence="6"/>
<keyword evidence="15" id="KW-0458">Lysosome</keyword>
<keyword evidence="11 17" id="KW-0443">Lipid metabolism</keyword>
<proteinExistence type="inferred from homology"/>
<protein>
    <recommendedName>
        <fullName evidence="16">Acid ceramidase</fullName>
        <ecNumber evidence="6">3.5.1.23</ecNumber>
    </recommendedName>
</protein>
<evidence type="ECO:0000256" key="14">
    <source>
        <dbReference type="ARBA" id="ARBA00023180"/>
    </source>
</evidence>
<evidence type="ECO:0000256" key="19">
    <source>
        <dbReference type="SAM" id="SignalP"/>
    </source>
</evidence>
<comment type="pathway">
    <text evidence="4">Sphingolipid metabolism.</text>
</comment>
<dbReference type="PIRSF" id="PIRSF017632">
    <property type="entry name" value="Acid_ceramidase-like"/>
    <property type="match status" value="1"/>
</dbReference>
<keyword evidence="12" id="KW-0865">Zymogen</keyword>
<evidence type="ECO:0000256" key="2">
    <source>
        <dbReference type="ARBA" id="ARBA00004613"/>
    </source>
</evidence>
<evidence type="ECO:0000256" key="6">
    <source>
        <dbReference type="ARBA" id="ARBA00011891"/>
    </source>
</evidence>
<dbReference type="OrthoDB" id="5273684at2759"/>
<evidence type="ECO:0000256" key="5">
    <source>
        <dbReference type="ARBA" id="ARBA00005730"/>
    </source>
</evidence>
<reference evidence="22" key="1">
    <citation type="submission" date="2020-10" db="EMBL/GenBank/DDBJ databases">
        <authorList>
            <person name="Kikuchi T."/>
        </authorList>
    </citation>
    <scope>NUCLEOTIDE SEQUENCE</scope>
    <source>
        <strain evidence="22">NKZ352</strain>
    </source>
</reference>
<dbReference type="FunFam" id="3.60.60.10:FF:000006">
    <property type="entry name" value="N-acylethanolamine-hydrolyzing acid amidase"/>
    <property type="match status" value="1"/>
</dbReference>
<name>A0A8S1HFM7_9PELO</name>
<keyword evidence="14" id="KW-0325">Glycoprotein</keyword>
<comment type="pathway">
    <text evidence="3">Lipid metabolism; sphingolipid metabolism.</text>
</comment>
<evidence type="ECO:0000259" key="21">
    <source>
        <dbReference type="Pfam" id="PF15508"/>
    </source>
</evidence>
<evidence type="ECO:0000256" key="8">
    <source>
        <dbReference type="ARBA" id="ARBA00022729"/>
    </source>
</evidence>
<evidence type="ECO:0000313" key="22">
    <source>
        <dbReference type="EMBL" id="CAD6193151.1"/>
    </source>
</evidence>
<evidence type="ECO:0000256" key="18">
    <source>
        <dbReference type="PIRSR" id="PIRSR017632-1"/>
    </source>
</evidence>
<evidence type="ECO:0000259" key="20">
    <source>
        <dbReference type="Pfam" id="PF02275"/>
    </source>
</evidence>
<dbReference type="Pfam" id="PF02275">
    <property type="entry name" value="CBAH"/>
    <property type="match status" value="1"/>
</dbReference>
<comment type="similarity">
    <text evidence="5 17">Belongs to the acid ceramidase family.</text>
</comment>
<evidence type="ECO:0000256" key="7">
    <source>
        <dbReference type="ARBA" id="ARBA00022525"/>
    </source>
</evidence>
<dbReference type="GO" id="GO:0005764">
    <property type="term" value="C:lysosome"/>
    <property type="evidence" value="ECO:0007669"/>
    <property type="project" value="UniProtKB-SubCell"/>
</dbReference>
<keyword evidence="23" id="KW-1185">Reference proteome</keyword>
<keyword evidence="13" id="KW-1015">Disulfide bond</keyword>
<evidence type="ECO:0000256" key="12">
    <source>
        <dbReference type="ARBA" id="ARBA00023145"/>
    </source>
</evidence>
<evidence type="ECO:0000256" key="10">
    <source>
        <dbReference type="ARBA" id="ARBA00022919"/>
    </source>
</evidence>
<dbReference type="PANTHER" id="PTHR28583">
    <property type="entry name" value="ACID AMIDASE"/>
    <property type="match status" value="1"/>
</dbReference>
<feature type="domain" description="Acid ceramidase N-terminal" evidence="21">
    <location>
        <begin position="42"/>
        <end position="95"/>
    </location>
</feature>
<comment type="caution">
    <text evidence="22">The sequence shown here is derived from an EMBL/GenBank/DDBJ whole genome shotgun (WGS) entry which is preliminary data.</text>
</comment>
<dbReference type="GO" id="GO:0017040">
    <property type="term" value="F:N-acylsphingosine amidohydrolase activity"/>
    <property type="evidence" value="ECO:0007669"/>
    <property type="project" value="UniProtKB-EC"/>
</dbReference>
<feature type="domain" description="Choloylglycine hydrolase/NAAA C-terminal" evidence="20">
    <location>
        <begin position="137"/>
        <end position="279"/>
    </location>
</feature>
<dbReference type="GO" id="GO:0016020">
    <property type="term" value="C:membrane"/>
    <property type="evidence" value="ECO:0007669"/>
    <property type="project" value="GOC"/>
</dbReference>
<dbReference type="Gene3D" id="3.60.60.10">
    <property type="entry name" value="Penicillin V Acylase, Chain A"/>
    <property type="match status" value="1"/>
</dbReference>
<feature type="signal peptide" evidence="19">
    <location>
        <begin position="1"/>
        <end position="17"/>
    </location>
</feature>
<evidence type="ECO:0000256" key="17">
    <source>
        <dbReference type="PIRNR" id="PIRNR017632"/>
    </source>
</evidence>
<dbReference type="InterPro" id="IPR029130">
    <property type="entry name" value="Acid_ceramidase_N"/>
</dbReference>
<dbReference type="GO" id="GO:0006665">
    <property type="term" value="P:sphingolipid metabolic process"/>
    <property type="evidence" value="ECO:0007669"/>
    <property type="project" value="UniProtKB-KW"/>
</dbReference>
<dbReference type="InterPro" id="IPR016699">
    <property type="entry name" value="Acid_ceramidase-like"/>
</dbReference>
<organism evidence="22 23">
    <name type="scientific">Caenorhabditis auriculariae</name>
    <dbReference type="NCBI Taxonomy" id="2777116"/>
    <lineage>
        <taxon>Eukaryota</taxon>
        <taxon>Metazoa</taxon>
        <taxon>Ecdysozoa</taxon>
        <taxon>Nematoda</taxon>
        <taxon>Chromadorea</taxon>
        <taxon>Rhabditida</taxon>
        <taxon>Rhabditina</taxon>
        <taxon>Rhabditomorpha</taxon>
        <taxon>Rhabditoidea</taxon>
        <taxon>Rhabditidae</taxon>
        <taxon>Peloderinae</taxon>
        <taxon>Caenorhabditis</taxon>
    </lineage>
</organism>
<feature type="chain" id="PRO_5035795850" description="Acid ceramidase" evidence="19">
    <location>
        <begin position="18"/>
        <end position="436"/>
    </location>
</feature>
<dbReference type="AlphaFoldDB" id="A0A8S1HFM7"/>
<keyword evidence="7" id="KW-0964">Secreted</keyword>
<evidence type="ECO:0000256" key="9">
    <source>
        <dbReference type="ARBA" id="ARBA00022801"/>
    </source>
</evidence>
<comment type="subcellular location">
    <subcellularLocation>
        <location evidence="1">Lysosome</location>
    </subcellularLocation>
    <subcellularLocation>
        <location evidence="2">Secreted</location>
    </subcellularLocation>
</comment>
<dbReference type="Proteomes" id="UP000835052">
    <property type="component" value="Unassembled WGS sequence"/>
</dbReference>
<feature type="active site" description="Nucleophile" evidence="18">
    <location>
        <position position="137"/>
    </location>
</feature>
<evidence type="ECO:0000256" key="1">
    <source>
        <dbReference type="ARBA" id="ARBA00004371"/>
    </source>
</evidence>
<keyword evidence="9 17" id="KW-0378">Hydrolase</keyword>